<name>A0AAD9D2J0_GLOAC</name>
<feature type="region of interest" description="Disordered" evidence="1">
    <location>
        <begin position="1"/>
        <end position="137"/>
    </location>
</feature>
<dbReference type="AlphaFoldDB" id="A0AAD9D2J0"/>
<accession>A0AAD9D2J0</accession>
<reference evidence="2" key="1">
    <citation type="submission" date="2021-12" db="EMBL/GenBank/DDBJ databases">
        <title>Comparative genomics, transcriptomics and evolutionary studies reveal genomic signatures of adaptation to plant cell wall in hemibiotrophic fungi.</title>
        <authorList>
            <consortium name="DOE Joint Genome Institute"/>
            <person name="Baroncelli R."/>
            <person name="Diaz J.F."/>
            <person name="Benocci T."/>
            <person name="Peng M."/>
            <person name="Battaglia E."/>
            <person name="Haridas S."/>
            <person name="Andreopoulos W."/>
            <person name="Labutti K."/>
            <person name="Pangilinan J."/>
            <person name="Floch G.L."/>
            <person name="Makela M.R."/>
            <person name="Henrissat B."/>
            <person name="Grigoriev I.V."/>
            <person name="Crouch J.A."/>
            <person name="De Vries R.P."/>
            <person name="Sukno S.A."/>
            <person name="Thon M.R."/>
        </authorList>
    </citation>
    <scope>NUCLEOTIDE SEQUENCE</scope>
    <source>
        <strain evidence="2">CBS 112980</strain>
    </source>
</reference>
<sequence length="268" mass="28508">MANPQTPSTGAGAGADILTPNTNASNLKPITKIRLLPSKPILTPPTTTGTTTPKPGTKPKAIKLKLKASSSSSSASAASRRRKLHRHENVAGSRRSSEPGTPVCPAVAASLASTGTEVTESTVSETPTPEAPATAPLTTYASPFTSLYTTNARVDHWLNQQVALHAARVSPFSAFSAAAAIANPKKKPRILISTRNLAWMRAGPAYELEGEADEAYYQDCVESELESIQEKKKKKRHEEQCLVLSEAYGIPHPWGVTASETTTERVPT</sequence>
<comment type="caution">
    <text evidence="2">The sequence shown here is derived from an EMBL/GenBank/DDBJ whole genome shotgun (WGS) entry which is preliminary data.</text>
</comment>
<dbReference type="EMBL" id="JAHMHS010000005">
    <property type="protein sequence ID" value="KAK1730854.1"/>
    <property type="molecule type" value="Genomic_DNA"/>
</dbReference>
<evidence type="ECO:0000256" key="1">
    <source>
        <dbReference type="SAM" id="MobiDB-lite"/>
    </source>
</evidence>
<dbReference type="RefSeq" id="XP_060370909.1">
    <property type="nucleotide sequence ID" value="XM_060510004.1"/>
</dbReference>
<feature type="compositionally biased region" description="Low complexity" evidence="1">
    <location>
        <begin position="67"/>
        <end position="78"/>
    </location>
</feature>
<feature type="compositionally biased region" description="Low complexity" evidence="1">
    <location>
        <begin position="112"/>
        <end position="137"/>
    </location>
</feature>
<keyword evidence="3" id="KW-1185">Reference proteome</keyword>
<protein>
    <submittedName>
        <fullName evidence="2">Uncharacterized protein</fullName>
    </submittedName>
</protein>
<dbReference type="GeneID" id="85393903"/>
<evidence type="ECO:0000313" key="2">
    <source>
        <dbReference type="EMBL" id="KAK1730854.1"/>
    </source>
</evidence>
<evidence type="ECO:0000313" key="3">
    <source>
        <dbReference type="Proteomes" id="UP001244207"/>
    </source>
</evidence>
<proteinExistence type="predicted"/>
<feature type="compositionally biased region" description="Polar residues" evidence="1">
    <location>
        <begin position="19"/>
        <end position="28"/>
    </location>
</feature>
<feature type="compositionally biased region" description="Low complexity" evidence="1">
    <location>
        <begin position="44"/>
        <end position="59"/>
    </location>
</feature>
<organism evidence="2 3">
    <name type="scientific">Glomerella acutata</name>
    <name type="common">Colletotrichum acutatum</name>
    <dbReference type="NCBI Taxonomy" id="27357"/>
    <lineage>
        <taxon>Eukaryota</taxon>
        <taxon>Fungi</taxon>
        <taxon>Dikarya</taxon>
        <taxon>Ascomycota</taxon>
        <taxon>Pezizomycotina</taxon>
        <taxon>Sordariomycetes</taxon>
        <taxon>Hypocreomycetidae</taxon>
        <taxon>Glomerellales</taxon>
        <taxon>Glomerellaceae</taxon>
        <taxon>Colletotrichum</taxon>
        <taxon>Colletotrichum acutatum species complex</taxon>
    </lineage>
</organism>
<dbReference type="Proteomes" id="UP001244207">
    <property type="component" value="Unassembled WGS sequence"/>
</dbReference>
<gene>
    <name evidence="2" type="ORF">BDZ83DRAFT_646742</name>
</gene>